<dbReference type="AlphaFoldDB" id="A0A133XL27"/>
<name>A0A133XL27_9RHOO</name>
<proteinExistence type="predicted"/>
<dbReference type="InterPro" id="IPR024072">
    <property type="entry name" value="DHFR-like_dom_sf"/>
</dbReference>
<dbReference type="EMBL" id="LODL01000010">
    <property type="protein sequence ID" value="KXB31633.1"/>
    <property type="molecule type" value="Genomic_DNA"/>
</dbReference>
<protein>
    <submittedName>
        <fullName evidence="2">Deaminase</fullName>
    </submittedName>
</protein>
<dbReference type="SUPFAM" id="SSF53597">
    <property type="entry name" value="Dihydrofolate reductase-like"/>
    <property type="match status" value="1"/>
</dbReference>
<feature type="domain" description="Bacterial bifunctional deaminase-reductase C-terminal" evidence="1">
    <location>
        <begin position="6"/>
        <end position="172"/>
    </location>
</feature>
<dbReference type="GO" id="GO:0008703">
    <property type="term" value="F:5-amino-6-(5-phosphoribosylamino)uracil reductase activity"/>
    <property type="evidence" value="ECO:0007669"/>
    <property type="project" value="InterPro"/>
</dbReference>
<evidence type="ECO:0000313" key="2">
    <source>
        <dbReference type="EMBL" id="KXB31633.1"/>
    </source>
</evidence>
<organism evidence="2 3">
    <name type="scientific">Dechloromonas denitrificans</name>
    <dbReference type="NCBI Taxonomy" id="281362"/>
    <lineage>
        <taxon>Bacteria</taxon>
        <taxon>Pseudomonadati</taxon>
        <taxon>Pseudomonadota</taxon>
        <taxon>Betaproteobacteria</taxon>
        <taxon>Rhodocyclales</taxon>
        <taxon>Azonexaceae</taxon>
        <taxon>Dechloromonas</taxon>
    </lineage>
</organism>
<dbReference type="STRING" id="281362.AT959_04515"/>
<evidence type="ECO:0000313" key="3">
    <source>
        <dbReference type="Proteomes" id="UP000070186"/>
    </source>
</evidence>
<dbReference type="RefSeq" id="WP_066881056.1">
    <property type="nucleotide sequence ID" value="NZ_LODL01000010.1"/>
</dbReference>
<dbReference type="PANTHER" id="PTHR38011">
    <property type="entry name" value="DIHYDROFOLATE REDUCTASE FAMILY PROTEIN (AFU_ORTHOLOGUE AFUA_8G06820)"/>
    <property type="match status" value="1"/>
</dbReference>
<dbReference type="GO" id="GO:0009231">
    <property type="term" value="P:riboflavin biosynthetic process"/>
    <property type="evidence" value="ECO:0007669"/>
    <property type="project" value="InterPro"/>
</dbReference>
<dbReference type="InterPro" id="IPR050765">
    <property type="entry name" value="Riboflavin_Biosynth_HTPR"/>
</dbReference>
<dbReference type="PANTHER" id="PTHR38011:SF11">
    <property type="entry name" value="2,5-DIAMINO-6-RIBOSYLAMINO-4(3H)-PYRIMIDINONE 5'-PHOSPHATE REDUCTASE"/>
    <property type="match status" value="1"/>
</dbReference>
<reference evidence="2 3" key="1">
    <citation type="submission" date="2015-12" db="EMBL/GenBank/DDBJ databases">
        <title>Nitrous oxide reduction kinetics distinguish bacteria harboring typical versus atypical NosZ.</title>
        <authorList>
            <person name="Yoon S."/>
            <person name="Nissen S."/>
            <person name="Park D."/>
            <person name="Sanford R.A."/>
            <person name="Loeffler F.E."/>
        </authorList>
    </citation>
    <scope>NUCLEOTIDE SEQUENCE [LARGE SCALE GENOMIC DNA]</scope>
    <source>
        <strain evidence="2 3">ATCC BAA-841</strain>
    </source>
</reference>
<keyword evidence="3" id="KW-1185">Reference proteome</keyword>
<dbReference type="InterPro" id="IPR002734">
    <property type="entry name" value="RibDG_C"/>
</dbReference>
<accession>A0A133XL27</accession>
<dbReference type="Pfam" id="PF01872">
    <property type="entry name" value="RibD_C"/>
    <property type="match status" value="1"/>
</dbReference>
<comment type="caution">
    <text evidence="2">The sequence shown here is derived from an EMBL/GenBank/DDBJ whole genome shotgun (WGS) entry which is preliminary data.</text>
</comment>
<dbReference type="Proteomes" id="UP000070186">
    <property type="component" value="Unassembled WGS sequence"/>
</dbReference>
<evidence type="ECO:0000259" key="1">
    <source>
        <dbReference type="Pfam" id="PF01872"/>
    </source>
</evidence>
<gene>
    <name evidence="2" type="ORF">AT959_04515</name>
</gene>
<dbReference type="Gene3D" id="3.40.430.10">
    <property type="entry name" value="Dihydrofolate Reductase, subunit A"/>
    <property type="match status" value="1"/>
</dbReference>
<sequence length="185" mass="20222">MPTSKPRVSVFIATSLDGFIARPNGELDWLERGNAVVPPGEDCGYQAFMASVDVLVIGRLTYEKVLSFGDWPYASQRVIVLSSGKQVRPAPAPYVVESSNEAPRQLLARLHSEGCRHVHLDGGLTIQGFLREGLVDELTITTIPVLLGSGRPLFGPVNQDMPFRLTASQSFAFGFVQNTYLRSNS</sequence>